<keyword evidence="2" id="KW-0378">Hydrolase</keyword>
<dbReference type="SUPFAM" id="SSF56300">
    <property type="entry name" value="Metallo-dependent phosphatases"/>
    <property type="match status" value="1"/>
</dbReference>
<dbReference type="Proteomes" id="UP000004508">
    <property type="component" value="Unassembled WGS sequence"/>
</dbReference>
<dbReference type="InterPro" id="IPR004843">
    <property type="entry name" value="Calcineurin-like_PHP"/>
</dbReference>
<keyword evidence="3" id="KW-0812">Transmembrane</keyword>
<dbReference type="CDD" id="cd07385">
    <property type="entry name" value="MPP_YkuE_C"/>
    <property type="match status" value="1"/>
</dbReference>
<dbReference type="OrthoDB" id="9780884at2"/>
<dbReference type="InterPro" id="IPR051158">
    <property type="entry name" value="Metallophosphoesterase_sf"/>
</dbReference>
<dbReference type="PANTHER" id="PTHR31302">
    <property type="entry name" value="TRANSMEMBRANE PROTEIN WITH METALLOPHOSPHOESTERASE DOMAIN-RELATED"/>
    <property type="match status" value="1"/>
</dbReference>
<keyword evidence="3" id="KW-1133">Transmembrane helix</keyword>
<evidence type="ECO:0000256" key="3">
    <source>
        <dbReference type="SAM" id="Phobius"/>
    </source>
</evidence>
<organism evidence="5 6">
    <name type="scientific">Ktedonobacter racemifer DSM 44963</name>
    <dbReference type="NCBI Taxonomy" id="485913"/>
    <lineage>
        <taxon>Bacteria</taxon>
        <taxon>Bacillati</taxon>
        <taxon>Chloroflexota</taxon>
        <taxon>Ktedonobacteria</taxon>
        <taxon>Ktedonobacterales</taxon>
        <taxon>Ktedonobacteraceae</taxon>
        <taxon>Ktedonobacter</taxon>
    </lineage>
</organism>
<dbReference type="GO" id="GO:0046872">
    <property type="term" value="F:metal ion binding"/>
    <property type="evidence" value="ECO:0007669"/>
    <property type="project" value="UniProtKB-KW"/>
</dbReference>
<dbReference type="EMBL" id="ADVG01000001">
    <property type="protein sequence ID" value="EFH90662.1"/>
    <property type="molecule type" value="Genomic_DNA"/>
</dbReference>
<feature type="transmembrane region" description="Helical" evidence="3">
    <location>
        <begin position="6"/>
        <end position="24"/>
    </location>
</feature>
<evidence type="ECO:0000313" key="6">
    <source>
        <dbReference type="Proteomes" id="UP000004508"/>
    </source>
</evidence>
<dbReference type="GO" id="GO:0008758">
    <property type="term" value="F:UDP-2,3-diacylglucosamine hydrolase activity"/>
    <property type="evidence" value="ECO:0007669"/>
    <property type="project" value="TreeGrafter"/>
</dbReference>
<name>D6TGF0_KTERA</name>
<keyword evidence="6" id="KW-1185">Reference proteome</keyword>
<keyword evidence="1" id="KW-0479">Metal-binding</keyword>
<dbReference type="Pfam" id="PF00149">
    <property type="entry name" value="Metallophos"/>
    <property type="match status" value="1"/>
</dbReference>
<sequence length="290" mass="32451">MEWKAAGAVLVGALGAIGGMNYYARRIEPSWLEVNEFSLVLPRLDSAFAGYRIAHISDIHADTTWMDYARLQEIVQAVNQQHPDIVVITGDFLSVYEPPALEALKALRFLQARDGVFAVLGNHDHRVGTQGPAYLRALFTEYGIHDATEMIFSLERAGQMLHIVGLADLFQQRKVPSVPRTVSYQEKFQAVVRKIPEQGAAILLVHEPDFADVAVKAQRFDLQLSGHSHGGQVRLPWLGALRLPPLGRKYSCGLYRVGEMWQYTTRGLGMKPPQVRLNCRPEITMITCCK</sequence>
<feature type="domain" description="Calcineurin-like phosphoesterase" evidence="4">
    <location>
        <begin position="52"/>
        <end position="230"/>
    </location>
</feature>
<dbReference type="PANTHER" id="PTHR31302:SF31">
    <property type="entry name" value="PHOSPHODIESTERASE YAEI"/>
    <property type="match status" value="1"/>
</dbReference>
<dbReference type="eggNOG" id="COG1408">
    <property type="taxonomic scope" value="Bacteria"/>
</dbReference>
<dbReference type="AlphaFoldDB" id="D6TGF0"/>
<evidence type="ECO:0000256" key="1">
    <source>
        <dbReference type="ARBA" id="ARBA00022723"/>
    </source>
</evidence>
<reference evidence="5 6" key="1">
    <citation type="journal article" date="2011" name="Stand. Genomic Sci.">
        <title>Non-contiguous finished genome sequence and contextual data of the filamentous soil bacterium Ktedonobacter racemifer type strain (SOSP1-21).</title>
        <authorList>
            <person name="Chang Y.J."/>
            <person name="Land M."/>
            <person name="Hauser L."/>
            <person name="Chertkov O."/>
            <person name="Del Rio T.G."/>
            <person name="Nolan M."/>
            <person name="Copeland A."/>
            <person name="Tice H."/>
            <person name="Cheng J.F."/>
            <person name="Lucas S."/>
            <person name="Han C."/>
            <person name="Goodwin L."/>
            <person name="Pitluck S."/>
            <person name="Ivanova N."/>
            <person name="Ovchinikova G."/>
            <person name="Pati A."/>
            <person name="Chen A."/>
            <person name="Palaniappan K."/>
            <person name="Mavromatis K."/>
            <person name="Liolios K."/>
            <person name="Brettin T."/>
            <person name="Fiebig A."/>
            <person name="Rohde M."/>
            <person name="Abt B."/>
            <person name="Goker M."/>
            <person name="Detter J.C."/>
            <person name="Woyke T."/>
            <person name="Bristow J."/>
            <person name="Eisen J.A."/>
            <person name="Markowitz V."/>
            <person name="Hugenholtz P."/>
            <person name="Kyrpides N.C."/>
            <person name="Klenk H.P."/>
            <person name="Lapidus A."/>
        </authorList>
    </citation>
    <scope>NUCLEOTIDE SEQUENCE [LARGE SCALE GENOMIC DNA]</scope>
    <source>
        <strain evidence="6">DSM 44963</strain>
    </source>
</reference>
<evidence type="ECO:0000313" key="5">
    <source>
        <dbReference type="EMBL" id="EFH90662.1"/>
    </source>
</evidence>
<dbReference type="GO" id="GO:0009245">
    <property type="term" value="P:lipid A biosynthetic process"/>
    <property type="evidence" value="ECO:0007669"/>
    <property type="project" value="TreeGrafter"/>
</dbReference>
<dbReference type="FunCoup" id="D6TGF0">
    <property type="interactions" value="243"/>
</dbReference>
<protein>
    <submittedName>
        <fullName evidence="5">Metallophosphoesterase</fullName>
    </submittedName>
</protein>
<comment type="caution">
    <text evidence="5">The sequence shown here is derived from an EMBL/GenBank/DDBJ whole genome shotgun (WGS) entry which is preliminary data.</text>
</comment>
<dbReference type="RefSeq" id="WP_007908214.1">
    <property type="nucleotide sequence ID" value="NZ_ADVG01000001.1"/>
</dbReference>
<keyword evidence="3" id="KW-0472">Membrane</keyword>
<gene>
    <name evidence="5" type="ORF">Krac_12289</name>
</gene>
<dbReference type="Gene3D" id="3.60.21.10">
    <property type="match status" value="1"/>
</dbReference>
<evidence type="ECO:0000259" key="4">
    <source>
        <dbReference type="Pfam" id="PF00149"/>
    </source>
</evidence>
<dbReference type="InParanoid" id="D6TGF0"/>
<dbReference type="GO" id="GO:0016020">
    <property type="term" value="C:membrane"/>
    <property type="evidence" value="ECO:0007669"/>
    <property type="project" value="GOC"/>
</dbReference>
<evidence type="ECO:0000256" key="2">
    <source>
        <dbReference type="ARBA" id="ARBA00022801"/>
    </source>
</evidence>
<dbReference type="InterPro" id="IPR029052">
    <property type="entry name" value="Metallo-depent_PP-like"/>
</dbReference>
<accession>D6TGF0</accession>
<proteinExistence type="predicted"/>